<keyword evidence="3 9" id="KW-0732">Signal</keyword>
<evidence type="ECO:0000256" key="8">
    <source>
        <dbReference type="RuleBase" id="RU000454"/>
    </source>
</evidence>
<dbReference type="SUPFAM" id="SSF50630">
    <property type="entry name" value="Acid proteases"/>
    <property type="match status" value="1"/>
</dbReference>
<feature type="domain" description="Peptidase A1" evidence="10">
    <location>
        <begin position="64"/>
        <end position="385"/>
    </location>
</feature>
<feature type="disulfide bond" evidence="7">
    <location>
        <begin position="314"/>
        <end position="348"/>
    </location>
</feature>
<dbReference type="GO" id="GO:0004190">
    <property type="term" value="F:aspartic-type endopeptidase activity"/>
    <property type="evidence" value="ECO:0007669"/>
    <property type="project" value="UniProtKB-KW"/>
</dbReference>
<evidence type="ECO:0000256" key="3">
    <source>
        <dbReference type="ARBA" id="ARBA00022729"/>
    </source>
</evidence>
<dbReference type="STRING" id="1408157.A0A1J7IUJ1"/>
<evidence type="ECO:0000313" key="12">
    <source>
        <dbReference type="Proteomes" id="UP000182658"/>
    </source>
</evidence>
<evidence type="ECO:0000313" key="11">
    <source>
        <dbReference type="EMBL" id="OIW31335.1"/>
    </source>
</evidence>
<keyword evidence="7" id="KW-1015">Disulfide bond</keyword>
<dbReference type="Pfam" id="PF00026">
    <property type="entry name" value="Asp"/>
    <property type="match status" value="1"/>
</dbReference>
<evidence type="ECO:0000256" key="6">
    <source>
        <dbReference type="PIRSR" id="PIRSR601461-1"/>
    </source>
</evidence>
<dbReference type="InParanoid" id="A0A1J7IUJ1"/>
<dbReference type="EMBL" id="KV875096">
    <property type="protein sequence ID" value="OIW31335.1"/>
    <property type="molecule type" value="Genomic_DNA"/>
</dbReference>
<dbReference type="InterPro" id="IPR001461">
    <property type="entry name" value="Aspartic_peptidase_A1"/>
</dbReference>
<keyword evidence="12" id="KW-1185">Reference proteome</keyword>
<dbReference type="InterPro" id="IPR033876">
    <property type="entry name" value="SAP-like"/>
</dbReference>
<keyword evidence="2 8" id="KW-0645">Protease</keyword>
<evidence type="ECO:0000256" key="5">
    <source>
        <dbReference type="ARBA" id="ARBA00022801"/>
    </source>
</evidence>
<dbReference type="CDD" id="cd05474">
    <property type="entry name" value="SAP_like"/>
    <property type="match status" value="1"/>
</dbReference>
<proteinExistence type="inferred from homology"/>
<evidence type="ECO:0000256" key="2">
    <source>
        <dbReference type="ARBA" id="ARBA00022670"/>
    </source>
</evidence>
<keyword evidence="4 8" id="KW-0064">Aspartyl protease</keyword>
<feature type="chain" id="PRO_5012588736" evidence="9">
    <location>
        <begin position="17"/>
        <end position="440"/>
    </location>
</feature>
<dbReference type="PRINTS" id="PR00792">
    <property type="entry name" value="PEPSIN"/>
</dbReference>
<dbReference type="GO" id="GO:0006508">
    <property type="term" value="P:proteolysis"/>
    <property type="evidence" value="ECO:0007669"/>
    <property type="project" value="UniProtKB-KW"/>
</dbReference>
<dbReference type="OrthoDB" id="771136at2759"/>
<dbReference type="PANTHER" id="PTHR47966">
    <property type="entry name" value="BETA-SITE APP-CLEAVING ENZYME, ISOFORM A-RELATED"/>
    <property type="match status" value="1"/>
</dbReference>
<keyword evidence="5 8" id="KW-0378">Hydrolase</keyword>
<dbReference type="PANTHER" id="PTHR47966:SF65">
    <property type="entry name" value="ASPARTIC-TYPE ENDOPEPTIDASE"/>
    <property type="match status" value="1"/>
</dbReference>
<feature type="active site" evidence="6">
    <location>
        <position position="279"/>
    </location>
</feature>
<feature type="signal peptide" evidence="9">
    <location>
        <begin position="1"/>
        <end position="16"/>
    </location>
</feature>
<dbReference type="AlphaFoldDB" id="A0A1J7IUJ1"/>
<sequence length="440" mass="45863">MTKLLLPLALVASCTASALPRNPASADLVAKSWVSLPITYKERSAPLRKRDQDVPLFNITSISYLVELSIGTPGQSVKVAIDTGSDELWVNPDCTSSGLTASQARECNADGQYDVSKSSTADILSTTNQIIYGKGAVDLEYVTDNIALPDSTINVTSAQFGVATQSSDLNEGILGLGWGNGLNLDYNNFIDELAVENVTNSRAFSVALGSVSANNGGVLIFGGVDTKKFTGSLVSNKILGPQGNEQLNRYWIQMTGIALSRSGSSSKAYSNANMAIVLDSGSSLSYLPSSIVSSMASDFSGTYDSSSQLYTVPCSQATSSGTVDFTFGAVTIKVPFNEFIWQYSSSLCILGAVPVGDTSTALLGDTFMRSAFVVFDQTTETISMAQYVNCGENEQAIPASGAGNFTGECDTGSAKNAGGRVTFSMAGLAVAAVAGLAVAL</sequence>
<comment type="similarity">
    <text evidence="1 8">Belongs to the peptidase A1 family.</text>
</comment>
<feature type="active site" evidence="6">
    <location>
        <position position="82"/>
    </location>
</feature>
<dbReference type="InterPro" id="IPR021109">
    <property type="entry name" value="Peptidase_aspartic_dom_sf"/>
</dbReference>
<dbReference type="InterPro" id="IPR001969">
    <property type="entry name" value="Aspartic_peptidase_AS"/>
</dbReference>
<evidence type="ECO:0000256" key="9">
    <source>
        <dbReference type="SAM" id="SignalP"/>
    </source>
</evidence>
<gene>
    <name evidence="11" type="ORF">CONLIGDRAFT_574668</name>
</gene>
<reference evidence="11 12" key="1">
    <citation type="submission" date="2016-10" db="EMBL/GenBank/DDBJ databases">
        <title>Draft genome sequence of Coniochaeta ligniaria NRRL30616, a lignocellulolytic fungus for bioabatement of inhibitors in plant biomass hydrolysates.</title>
        <authorList>
            <consortium name="DOE Joint Genome Institute"/>
            <person name="Jimenez D.J."/>
            <person name="Hector R.E."/>
            <person name="Riley R."/>
            <person name="Sun H."/>
            <person name="Grigoriev I.V."/>
            <person name="Van Elsas J.D."/>
            <person name="Nichols N.N."/>
        </authorList>
    </citation>
    <scope>NUCLEOTIDE SEQUENCE [LARGE SCALE GENOMIC DNA]</scope>
    <source>
        <strain evidence="11 12">NRRL 30616</strain>
    </source>
</reference>
<dbReference type="Gene3D" id="2.40.70.10">
    <property type="entry name" value="Acid Proteases"/>
    <property type="match status" value="2"/>
</dbReference>
<evidence type="ECO:0000259" key="10">
    <source>
        <dbReference type="PROSITE" id="PS51767"/>
    </source>
</evidence>
<evidence type="ECO:0000256" key="7">
    <source>
        <dbReference type="PIRSR" id="PIRSR601461-2"/>
    </source>
</evidence>
<dbReference type="InterPro" id="IPR033121">
    <property type="entry name" value="PEPTIDASE_A1"/>
</dbReference>
<protein>
    <submittedName>
        <fullName evidence="11">Acid protease</fullName>
    </submittedName>
</protein>
<organism evidence="11 12">
    <name type="scientific">Coniochaeta ligniaria NRRL 30616</name>
    <dbReference type="NCBI Taxonomy" id="1408157"/>
    <lineage>
        <taxon>Eukaryota</taxon>
        <taxon>Fungi</taxon>
        <taxon>Dikarya</taxon>
        <taxon>Ascomycota</taxon>
        <taxon>Pezizomycotina</taxon>
        <taxon>Sordariomycetes</taxon>
        <taxon>Sordariomycetidae</taxon>
        <taxon>Coniochaetales</taxon>
        <taxon>Coniochaetaceae</taxon>
        <taxon>Coniochaeta</taxon>
    </lineage>
</organism>
<accession>A0A1J7IUJ1</accession>
<dbReference type="PROSITE" id="PS51767">
    <property type="entry name" value="PEPTIDASE_A1"/>
    <property type="match status" value="1"/>
</dbReference>
<evidence type="ECO:0000256" key="1">
    <source>
        <dbReference type="ARBA" id="ARBA00007447"/>
    </source>
</evidence>
<evidence type="ECO:0000256" key="4">
    <source>
        <dbReference type="ARBA" id="ARBA00022750"/>
    </source>
</evidence>
<name>A0A1J7IUJ1_9PEZI</name>
<dbReference type="Proteomes" id="UP000182658">
    <property type="component" value="Unassembled WGS sequence"/>
</dbReference>
<dbReference type="PROSITE" id="PS00141">
    <property type="entry name" value="ASP_PROTEASE"/>
    <property type="match status" value="1"/>
</dbReference>